<keyword evidence="1 2" id="KW-0808">Transferase</keyword>
<dbReference type="EMBL" id="JAHLFQ010000152">
    <property type="protein sequence ID" value="MBU3804451.1"/>
    <property type="molecule type" value="Genomic_DNA"/>
</dbReference>
<dbReference type="GO" id="GO:0050797">
    <property type="term" value="F:thymidylate synthase (FAD) activity"/>
    <property type="evidence" value="ECO:0007669"/>
    <property type="project" value="UniProtKB-UniRule"/>
</dbReference>
<dbReference type="Pfam" id="PF02511">
    <property type="entry name" value="Thy1"/>
    <property type="match status" value="1"/>
</dbReference>
<comment type="similarity">
    <text evidence="1">Belongs to the thymidylate synthase ThyX family.</text>
</comment>
<reference evidence="2" key="1">
    <citation type="journal article" date="2021" name="PeerJ">
        <title>Extensive microbial diversity within the chicken gut microbiome revealed by metagenomics and culture.</title>
        <authorList>
            <person name="Gilroy R."/>
            <person name="Ravi A."/>
            <person name="Getino M."/>
            <person name="Pursley I."/>
            <person name="Horton D.L."/>
            <person name="Alikhan N.F."/>
            <person name="Baker D."/>
            <person name="Gharbi K."/>
            <person name="Hall N."/>
            <person name="Watson M."/>
            <person name="Adriaenssens E.M."/>
            <person name="Foster-Nyarko E."/>
            <person name="Jarju S."/>
            <person name="Secka A."/>
            <person name="Antonio M."/>
            <person name="Oren A."/>
            <person name="Chaudhuri R.R."/>
            <person name="La Ragione R."/>
            <person name="Hildebrand F."/>
            <person name="Pallen M.J."/>
        </authorList>
    </citation>
    <scope>NUCLEOTIDE SEQUENCE</scope>
    <source>
        <strain evidence="2">B5-657</strain>
    </source>
</reference>
<dbReference type="GO" id="GO:0006235">
    <property type="term" value="P:dTTP biosynthetic process"/>
    <property type="evidence" value="ECO:0007669"/>
    <property type="project" value="UniProtKB-UniRule"/>
</dbReference>
<sequence length="292" mass="34009">MEAKLNVVVLSHTPEFEQNIVRGARLCYSSASIEELRDKVTPENAEKFLNMILEVGHGSILEHSSITFGIEGVSRSLTHQLVRHRVGSSYSQKSQRYVSEGQFEYIIPKPIAKYDYLKEDYIRCMERLQEDYNQITYGLLMEQIKEYLAQGHTNEKLEEAIASECSREEVIQIFKESDKKLYSKFEKIAIENARYVLPNACETKIQVTMNVRALFNFFKERLCDRAQEEIRDMAFEMWKACMEIAPTIFKYAVPTCVHGKCKEGSMSCGKMLYYKQKHGELIKHYEMLKSQK</sequence>
<dbReference type="HAMAP" id="MF_01408">
    <property type="entry name" value="ThyX"/>
    <property type="match status" value="1"/>
</dbReference>
<dbReference type="NCBIfam" id="TIGR02170">
    <property type="entry name" value="thyX"/>
    <property type="match status" value="1"/>
</dbReference>
<keyword evidence="1 2" id="KW-0489">Methyltransferase</keyword>
<dbReference type="GO" id="GO:0050660">
    <property type="term" value="F:flavin adenine dinucleotide binding"/>
    <property type="evidence" value="ECO:0007669"/>
    <property type="project" value="UniProtKB-UniRule"/>
</dbReference>
<dbReference type="AlphaFoldDB" id="A0A9E2NLH5"/>
<keyword evidence="1" id="KW-0521">NADP</keyword>
<feature type="active site" description="Involved in ionization of N3 of dUMP, leading to its activation" evidence="1">
    <location>
        <position position="221"/>
    </location>
</feature>
<comment type="pathway">
    <text evidence="1">Pyrimidine metabolism; dTTP biosynthesis.</text>
</comment>
<evidence type="ECO:0000256" key="1">
    <source>
        <dbReference type="HAMAP-Rule" id="MF_01408"/>
    </source>
</evidence>
<dbReference type="PANTHER" id="PTHR34934">
    <property type="entry name" value="FLAVIN-DEPENDENT THYMIDYLATE SYNTHASE"/>
    <property type="match status" value="1"/>
</dbReference>
<organism evidence="2 3">
    <name type="scientific">Candidatus Cellulosilyticum pullistercoris</name>
    <dbReference type="NCBI Taxonomy" id="2838521"/>
    <lineage>
        <taxon>Bacteria</taxon>
        <taxon>Bacillati</taxon>
        <taxon>Bacillota</taxon>
        <taxon>Clostridia</taxon>
        <taxon>Lachnospirales</taxon>
        <taxon>Cellulosilyticaceae</taxon>
        <taxon>Cellulosilyticum</taxon>
    </lineage>
</organism>
<accession>A0A9E2NLH5</accession>
<dbReference type="EC" id="2.1.1.148" evidence="1"/>
<proteinExistence type="inferred from homology"/>
<reference evidence="2" key="2">
    <citation type="submission" date="2021-04" db="EMBL/GenBank/DDBJ databases">
        <authorList>
            <person name="Gilroy R."/>
        </authorList>
    </citation>
    <scope>NUCLEOTIDE SEQUENCE</scope>
    <source>
        <strain evidence="2">B5-657</strain>
    </source>
</reference>
<feature type="binding site" evidence="1">
    <location>
        <begin position="83"/>
        <end position="85"/>
    </location>
    <ligand>
        <name>FAD</name>
        <dbReference type="ChEBI" id="CHEBI:57692"/>
        <note>ligand shared between neighboring subunits</note>
    </ligand>
</feature>
<feature type="binding site" evidence="1">
    <location>
        <position position="92"/>
    </location>
    <ligand>
        <name>FAD</name>
        <dbReference type="ChEBI" id="CHEBI:57692"/>
        <note>ligand shared between neighboring subunits</note>
    </ligand>
</feature>
<feature type="binding site" evidence="1">
    <location>
        <position position="59"/>
    </location>
    <ligand>
        <name>FAD</name>
        <dbReference type="ChEBI" id="CHEBI:57692"/>
        <note>ligand shared between neighboring subunits</note>
    </ligand>
</feature>
<comment type="subunit">
    <text evidence="1">Homotetramer.</text>
</comment>
<dbReference type="CDD" id="cd20175">
    <property type="entry name" value="ThyX"/>
    <property type="match status" value="1"/>
</dbReference>
<dbReference type="InterPro" id="IPR003669">
    <property type="entry name" value="Thymidylate_synthase_ThyX"/>
</dbReference>
<feature type="binding site" evidence="1">
    <location>
        <position position="221"/>
    </location>
    <ligand>
        <name>dUMP</name>
        <dbReference type="ChEBI" id="CHEBI:246422"/>
        <note>ligand shared between dimeric partners</note>
    </ligand>
</feature>
<gene>
    <name evidence="1 2" type="primary">thyX</name>
    <name evidence="2" type="ORF">H9872_06815</name>
</gene>
<feature type="binding site" description="in other chain" evidence="1">
    <location>
        <position position="194"/>
    </location>
    <ligand>
        <name>dUMP</name>
        <dbReference type="ChEBI" id="CHEBI:246422"/>
        <note>ligand shared between dimeric partners</note>
    </ligand>
</feature>
<feature type="binding site" evidence="1">
    <location>
        <begin position="80"/>
        <end position="83"/>
    </location>
    <ligand>
        <name>dUMP</name>
        <dbReference type="ChEBI" id="CHEBI:246422"/>
        <note>ligand shared between dimeric partners</note>
    </ligand>
</feature>
<feature type="binding site" description="in other chain" evidence="1">
    <location>
        <begin position="92"/>
        <end position="96"/>
    </location>
    <ligand>
        <name>dUMP</name>
        <dbReference type="ChEBI" id="CHEBI:246422"/>
        <note>ligand shared between dimeric partners</note>
    </ligand>
</feature>
<dbReference type="PROSITE" id="PS51331">
    <property type="entry name" value="THYX"/>
    <property type="match status" value="1"/>
</dbReference>
<evidence type="ECO:0000313" key="2">
    <source>
        <dbReference type="EMBL" id="MBU3804451.1"/>
    </source>
</evidence>
<comment type="function">
    <text evidence="1">Catalyzes the reductive methylation of 2'-deoxyuridine-5'-monophosphate (dUMP) to 2'-deoxythymidine-5'-monophosphate (dTMP) while utilizing 5,10-methylenetetrahydrofolate (mTHF) as the methyl donor, and NADPH and FADH(2) as the reductant.</text>
</comment>
<dbReference type="GO" id="GO:0032259">
    <property type="term" value="P:methylation"/>
    <property type="evidence" value="ECO:0007669"/>
    <property type="project" value="UniProtKB-KW"/>
</dbReference>
<comment type="cofactor">
    <cofactor evidence="1">
        <name>FAD</name>
        <dbReference type="ChEBI" id="CHEBI:57692"/>
    </cofactor>
    <text evidence="1">Binds 4 FAD per tetramer. Each FAD binding site is formed by three monomers.</text>
</comment>
<keyword evidence="1" id="KW-0274">FAD</keyword>
<comment type="caution">
    <text evidence="2">The sequence shown here is derived from an EMBL/GenBank/DDBJ whole genome shotgun (WGS) entry which is preliminary data.</text>
</comment>
<evidence type="ECO:0000313" key="3">
    <source>
        <dbReference type="Proteomes" id="UP000824229"/>
    </source>
</evidence>
<dbReference type="GO" id="GO:0004799">
    <property type="term" value="F:thymidylate synthase activity"/>
    <property type="evidence" value="ECO:0007669"/>
    <property type="project" value="TreeGrafter"/>
</dbReference>
<dbReference type="SUPFAM" id="SSF69796">
    <property type="entry name" value="Thymidylate synthase-complementing protein Thy1"/>
    <property type="match status" value="1"/>
</dbReference>
<dbReference type="InterPro" id="IPR036098">
    <property type="entry name" value="Thymidylate_synthase_ThyX_sf"/>
</dbReference>
<protein>
    <recommendedName>
        <fullName evidence="1">Flavin-dependent thymidylate synthase</fullName>
        <shortName evidence="1">FDTS</shortName>
        <ecNumber evidence="1">2.1.1.148</ecNumber>
    </recommendedName>
    <alternativeName>
        <fullName evidence="1">FAD-dependent thymidylate synthase</fullName>
    </alternativeName>
    <alternativeName>
        <fullName evidence="1">Thymidylate synthase ThyX</fullName>
        <shortName evidence="1">TS</shortName>
        <shortName evidence="1">TSase</shortName>
    </alternativeName>
</protein>
<dbReference type="Proteomes" id="UP000824229">
    <property type="component" value="Unassembled WGS sequence"/>
</dbReference>
<keyword evidence="1" id="KW-0285">Flavoprotein</keyword>
<dbReference type="GO" id="GO:0006231">
    <property type="term" value="P:dTMP biosynthetic process"/>
    <property type="evidence" value="ECO:0007669"/>
    <property type="project" value="UniProtKB-UniRule"/>
</dbReference>
<dbReference type="GO" id="GO:0070402">
    <property type="term" value="F:NADPH binding"/>
    <property type="evidence" value="ECO:0007669"/>
    <property type="project" value="TreeGrafter"/>
</dbReference>
<keyword evidence="1" id="KW-0545">Nucleotide biosynthesis</keyword>
<feature type="binding site" evidence="1">
    <location>
        <begin position="210"/>
        <end position="212"/>
    </location>
    <ligand>
        <name>FAD</name>
        <dbReference type="ChEBI" id="CHEBI:57692"/>
        <note>ligand shared between neighboring subunits</note>
    </ligand>
</feature>
<feature type="binding site" evidence="1">
    <location>
        <position position="216"/>
    </location>
    <ligand>
        <name>FAD</name>
        <dbReference type="ChEBI" id="CHEBI:57692"/>
        <note>ligand shared between neighboring subunits</note>
    </ligand>
</feature>
<dbReference type="PANTHER" id="PTHR34934:SF1">
    <property type="entry name" value="FLAVIN-DEPENDENT THYMIDYLATE SYNTHASE"/>
    <property type="match status" value="1"/>
</dbReference>
<name>A0A9E2NLH5_9FIRM</name>
<dbReference type="Gene3D" id="3.30.1360.170">
    <property type="match status" value="1"/>
</dbReference>
<comment type="catalytic activity">
    <reaction evidence="1">
        <text>dUMP + (6R)-5,10-methylene-5,6,7,8-tetrahydrofolate + NADPH + H(+) = dTMP + (6S)-5,6,7,8-tetrahydrofolate + NADP(+)</text>
        <dbReference type="Rhea" id="RHEA:29043"/>
        <dbReference type="ChEBI" id="CHEBI:15378"/>
        <dbReference type="ChEBI" id="CHEBI:15636"/>
        <dbReference type="ChEBI" id="CHEBI:57453"/>
        <dbReference type="ChEBI" id="CHEBI:57783"/>
        <dbReference type="ChEBI" id="CHEBI:58349"/>
        <dbReference type="ChEBI" id="CHEBI:63528"/>
        <dbReference type="ChEBI" id="CHEBI:246422"/>
        <dbReference type="EC" id="2.1.1.148"/>
    </reaction>
</comment>